<dbReference type="EMBL" id="JAAMOW010000003">
    <property type="protein sequence ID" value="NGY04449.1"/>
    <property type="molecule type" value="Genomic_DNA"/>
</dbReference>
<proteinExistence type="inferred from homology"/>
<dbReference type="Pfam" id="PF03740">
    <property type="entry name" value="PdxJ"/>
    <property type="match status" value="1"/>
</dbReference>
<dbReference type="SUPFAM" id="SSF63892">
    <property type="entry name" value="Pyridoxine 5'-phosphate synthase"/>
    <property type="match status" value="1"/>
</dbReference>
<dbReference type="NCBIfam" id="NF003625">
    <property type="entry name" value="PRK05265.1-3"/>
    <property type="match status" value="1"/>
</dbReference>
<dbReference type="GO" id="GO:0005829">
    <property type="term" value="C:cytosol"/>
    <property type="evidence" value="ECO:0007669"/>
    <property type="project" value="TreeGrafter"/>
</dbReference>
<dbReference type="InterPro" id="IPR036130">
    <property type="entry name" value="Pyridoxine-5'_phos_synth"/>
</dbReference>
<evidence type="ECO:0000256" key="2">
    <source>
        <dbReference type="ARBA" id="ARBA00022679"/>
    </source>
</evidence>
<gene>
    <name evidence="4 6" type="primary">pdxJ</name>
    <name evidence="6" type="ORF">G7Y85_06720</name>
</gene>
<comment type="pathway">
    <text evidence="4">Cofactor biosynthesis; pyridoxine 5'-phosphate biosynthesis; pyridoxine 5'-phosphate from D-erythrose 4-phosphate: step 5/5.</text>
</comment>
<feature type="active site" description="Proton acceptor" evidence="4">
    <location>
        <position position="74"/>
    </location>
</feature>
<reference evidence="6 7" key="1">
    <citation type="journal article" date="2014" name="Int. J. Syst. Evol. Microbiol.">
        <title>Solimonas terrae sp. nov., isolated from soil.</title>
        <authorList>
            <person name="Kim S.J."/>
            <person name="Moon J.Y."/>
            <person name="Weon H.Y."/>
            <person name="Ahn J.H."/>
            <person name="Chen W.M."/>
            <person name="Kwon S.W."/>
        </authorList>
    </citation>
    <scope>NUCLEOTIDE SEQUENCE [LARGE SCALE GENOMIC DNA]</scope>
    <source>
        <strain evidence="6 7">KIS83-12</strain>
    </source>
</reference>
<evidence type="ECO:0000256" key="4">
    <source>
        <dbReference type="HAMAP-Rule" id="MF_00279"/>
    </source>
</evidence>
<comment type="subunit">
    <text evidence="4">Homooctamer; tetramer of dimers.</text>
</comment>
<dbReference type="GO" id="GO:0033856">
    <property type="term" value="F:pyridoxine 5'-phosphate synthase activity"/>
    <property type="evidence" value="ECO:0007669"/>
    <property type="project" value="UniProtKB-UniRule"/>
</dbReference>
<dbReference type="Proteomes" id="UP000472676">
    <property type="component" value="Unassembled WGS sequence"/>
</dbReference>
<dbReference type="HAMAP" id="MF_00279">
    <property type="entry name" value="PdxJ"/>
    <property type="match status" value="1"/>
</dbReference>
<keyword evidence="7" id="KW-1185">Reference proteome</keyword>
<evidence type="ECO:0000313" key="6">
    <source>
        <dbReference type="EMBL" id="NGY04449.1"/>
    </source>
</evidence>
<feature type="active site" description="Proton acceptor" evidence="4">
    <location>
        <position position="47"/>
    </location>
</feature>
<dbReference type="NCBIfam" id="TIGR00559">
    <property type="entry name" value="pdxJ"/>
    <property type="match status" value="1"/>
</dbReference>
<dbReference type="EC" id="2.6.99.2" evidence="4 5"/>
<feature type="binding site" evidence="4">
    <location>
        <position position="104"/>
    </location>
    <ligand>
        <name>1-deoxy-D-xylulose 5-phosphate</name>
        <dbReference type="ChEBI" id="CHEBI:57792"/>
    </ligand>
</feature>
<dbReference type="GO" id="GO:0008615">
    <property type="term" value="P:pyridoxine biosynthetic process"/>
    <property type="evidence" value="ECO:0007669"/>
    <property type="project" value="UniProtKB-UniRule"/>
</dbReference>
<feature type="binding site" evidence="4">
    <location>
        <position position="49"/>
    </location>
    <ligand>
        <name>1-deoxy-D-xylulose 5-phosphate</name>
        <dbReference type="ChEBI" id="CHEBI:57792"/>
    </ligand>
</feature>
<feature type="binding site" evidence="4">
    <location>
        <position position="22"/>
    </location>
    <ligand>
        <name>3-amino-2-oxopropyl phosphate</name>
        <dbReference type="ChEBI" id="CHEBI:57279"/>
    </ligand>
</feature>
<accession>A0A6M2BQW9</accession>
<feature type="binding site" evidence="4">
    <location>
        <begin position="216"/>
        <end position="217"/>
    </location>
    <ligand>
        <name>3-amino-2-oxopropyl phosphate</name>
        <dbReference type="ChEBI" id="CHEBI:57279"/>
    </ligand>
</feature>
<sequence>MPSTSIRLGVNVDHVATIRQARGTVYPDPVEAGCVALAAGAASITVHLREDRRHIQDRDVAELVRMHRARINLEMAVTPAMLALACRLKPAFVCLVPEKREELTTEGGLDVAAQLDPVRLACQRLAKAGIAVALFIDADVRQLKAARASGAPHLEIHTGRYADTRGAAQADELRRIAAFAKSAHKAGFEVHAGHGLTTANVAPIARIREVIELNIGHSIVARSLFVGLPAAVAEMRRAIDDGRSR</sequence>
<name>A0A6M2BQW9_9GAMM</name>
<feature type="binding site" evidence="4">
    <location>
        <position position="195"/>
    </location>
    <ligand>
        <name>3-amino-2-oxopropyl phosphate</name>
        <dbReference type="ChEBI" id="CHEBI:57279"/>
    </ligand>
</feature>
<dbReference type="RefSeq" id="WP_166253842.1">
    <property type="nucleotide sequence ID" value="NZ_JAAMOW010000003.1"/>
</dbReference>
<dbReference type="PANTHER" id="PTHR30456:SF0">
    <property type="entry name" value="PYRIDOXINE 5'-PHOSPHATE SYNTHASE"/>
    <property type="match status" value="1"/>
</dbReference>
<comment type="function">
    <text evidence="4">Catalyzes the complicated ring closure reaction between the two acyclic compounds 1-deoxy-D-xylulose-5-phosphate (DXP) and 3-amino-2-oxopropyl phosphate (1-amino-acetone-3-phosphate or AAP) to form pyridoxine 5'-phosphate (PNP) and inorganic phosphate.</text>
</comment>
<dbReference type="NCBIfam" id="NF003627">
    <property type="entry name" value="PRK05265.1-5"/>
    <property type="match status" value="1"/>
</dbReference>
<dbReference type="UniPathway" id="UPA00244">
    <property type="reaction ID" value="UER00313"/>
</dbReference>
<protein>
    <recommendedName>
        <fullName evidence="4 5">Pyridoxine 5'-phosphate synthase</fullName>
        <shortName evidence="4">PNP synthase</shortName>
        <ecNumber evidence="4 5">2.6.99.2</ecNumber>
    </recommendedName>
</protein>
<evidence type="ECO:0000313" key="7">
    <source>
        <dbReference type="Proteomes" id="UP000472676"/>
    </source>
</evidence>
<comment type="catalytic activity">
    <reaction evidence="4">
        <text>3-amino-2-oxopropyl phosphate + 1-deoxy-D-xylulose 5-phosphate = pyridoxine 5'-phosphate + phosphate + 2 H2O + H(+)</text>
        <dbReference type="Rhea" id="RHEA:15265"/>
        <dbReference type="ChEBI" id="CHEBI:15377"/>
        <dbReference type="ChEBI" id="CHEBI:15378"/>
        <dbReference type="ChEBI" id="CHEBI:43474"/>
        <dbReference type="ChEBI" id="CHEBI:57279"/>
        <dbReference type="ChEBI" id="CHEBI:57792"/>
        <dbReference type="ChEBI" id="CHEBI:58589"/>
        <dbReference type="EC" id="2.6.99.2"/>
    </reaction>
</comment>
<keyword evidence="1 4" id="KW-0963">Cytoplasm</keyword>
<dbReference type="InterPro" id="IPR004569">
    <property type="entry name" value="PyrdxlP_synth_PdxJ"/>
</dbReference>
<dbReference type="NCBIfam" id="NF003623">
    <property type="entry name" value="PRK05265.1-1"/>
    <property type="match status" value="1"/>
</dbReference>
<feature type="binding site" evidence="4">
    <location>
        <position position="11"/>
    </location>
    <ligand>
        <name>3-amino-2-oxopropyl phosphate</name>
        <dbReference type="ChEBI" id="CHEBI:57279"/>
    </ligand>
</feature>
<organism evidence="6 7">
    <name type="scientific">Solimonas terrae</name>
    <dbReference type="NCBI Taxonomy" id="1396819"/>
    <lineage>
        <taxon>Bacteria</taxon>
        <taxon>Pseudomonadati</taxon>
        <taxon>Pseudomonadota</taxon>
        <taxon>Gammaproteobacteria</taxon>
        <taxon>Nevskiales</taxon>
        <taxon>Nevskiaceae</taxon>
        <taxon>Solimonas</taxon>
    </lineage>
</organism>
<feature type="binding site" evidence="4">
    <location>
        <position position="54"/>
    </location>
    <ligand>
        <name>1-deoxy-D-xylulose 5-phosphate</name>
        <dbReference type="ChEBI" id="CHEBI:57792"/>
    </ligand>
</feature>
<dbReference type="AlphaFoldDB" id="A0A6M2BQW9"/>
<dbReference type="CDD" id="cd00003">
    <property type="entry name" value="PNPsynthase"/>
    <property type="match status" value="1"/>
</dbReference>
<feature type="binding site" evidence="4">
    <location>
        <begin position="13"/>
        <end position="14"/>
    </location>
    <ligand>
        <name>1-deoxy-D-xylulose 5-phosphate</name>
        <dbReference type="ChEBI" id="CHEBI:57792"/>
    </ligand>
</feature>
<dbReference type="PANTHER" id="PTHR30456">
    <property type="entry name" value="PYRIDOXINE 5'-PHOSPHATE SYNTHASE"/>
    <property type="match status" value="1"/>
</dbReference>
<keyword evidence="2 4" id="KW-0808">Transferase</keyword>
<dbReference type="Gene3D" id="3.20.20.70">
    <property type="entry name" value="Aldolase class I"/>
    <property type="match status" value="1"/>
</dbReference>
<feature type="site" description="Transition state stabilizer" evidence="4">
    <location>
        <position position="155"/>
    </location>
</feature>
<feature type="active site" description="Proton donor" evidence="4">
    <location>
        <position position="194"/>
    </location>
</feature>
<evidence type="ECO:0000256" key="1">
    <source>
        <dbReference type="ARBA" id="ARBA00022490"/>
    </source>
</evidence>
<comment type="subcellular location">
    <subcellularLocation>
        <location evidence="4">Cytoplasm</location>
    </subcellularLocation>
</comment>
<evidence type="ECO:0000256" key="5">
    <source>
        <dbReference type="NCBIfam" id="TIGR00559"/>
    </source>
</evidence>
<evidence type="ECO:0000256" key="3">
    <source>
        <dbReference type="ARBA" id="ARBA00023096"/>
    </source>
</evidence>
<comment type="similarity">
    <text evidence="4">Belongs to the PNP synthase family.</text>
</comment>
<comment type="caution">
    <text evidence="6">The sequence shown here is derived from an EMBL/GenBank/DDBJ whole genome shotgun (WGS) entry which is preliminary data.</text>
</comment>
<dbReference type="InterPro" id="IPR013785">
    <property type="entry name" value="Aldolase_TIM"/>
</dbReference>
<keyword evidence="3 4" id="KW-0664">Pyridoxine biosynthesis</keyword>